<proteinExistence type="predicted"/>
<dbReference type="CDD" id="cd04647">
    <property type="entry name" value="LbH_MAT_like"/>
    <property type="match status" value="1"/>
</dbReference>
<dbReference type="AlphaFoldDB" id="A0A0A6P8I3"/>
<keyword evidence="3" id="KW-0012">Acyltransferase</keyword>
<evidence type="ECO:0000256" key="1">
    <source>
        <dbReference type="ARBA" id="ARBA00022679"/>
    </source>
</evidence>
<keyword evidence="1" id="KW-0808">Transferase</keyword>
<dbReference type="Pfam" id="PF14602">
    <property type="entry name" value="Hexapep_2"/>
    <property type="match status" value="1"/>
</dbReference>
<dbReference type="SUPFAM" id="SSF51161">
    <property type="entry name" value="Trimeric LpxA-like enzymes"/>
    <property type="match status" value="1"/>
</dbReference>
<reference evidence="4 5" key="1">
    <citation type="journal article" date="2016" name="Front. Microbiol.">
        <title>Single-Cell (Meta-)Genomics of a Dimorphic Candidatus Thiomargarita nelsonii Reveals Genomic Plasticity.</title>
        <authorList>
            <person name="Flood B.E."/>
            <person name="Fliss P."/>
            <person name="Jones D.S."/>
            <person name="Dick G.J."/>
            <person name="Jain S."/>
            <person name="Kaster A.K."/>
            <person name="Winkel M."/>
            <person name="Mussmann M."/>
            <person name="Bailey J."/>
        </authorList>
    </citation>
    <scope>NUCLEOTIDE SEQUENCE [LARGE SCALE GENOMIC DNA]</scope>
    <source>
        <strain evidence="4">Hydrate Ridge</strain>
    </source>
</reference>
<dbReference type="EMBL" id="JSZA02000006">
    <property type="protein sequence ID" value="KHD07110.1"/>
    <property type="molecule type" value="Genomic_DNA"/>
</dbReference>
<evidence type="ECO:0000256" key="3">
    <source>
        <dbReference type="ARBA" id="ARBA00023315"/>
    </source>
</evidence>
<dbReference type="Proteomes" id="UP000030428">
    <property type="component" value="Unassembled WGS sequence"/>
</dbReference>
<dbReference type="PANTHER" id="PTHR23416">
    <property type="entry name" value="SIALIC ACID SYNTHASE-RELATED"/>
    <property type="match status" value="1"/>
</dbReference>
<comment type="caution">
    <text evidence="4">The sequence shown here is derived from an EMBL/GenBank/DDBJ whole genome shotgun (WGS) entry which is preliminary data.</text>
</comment>
<dbReference type="InterPro" id="IPR051159">
    <property type="entry name" value="Hexapeptide_acetyltransf"/>
</dbReference>
<dbReference type="Gene3D" id="2.160.10.10">
    <property type="entry name" value="Hexapeptide repeat proteins"/>
    <property type="match status" value="1"/>
</dbReference>
<dbReference type="GO" id="GO:0016746">
    <property type="term" value="F:acyltransferase activity"/>
    <property type="evidence" value="ECO:0007669"/>
    <property type="project" value="UniProtKB-KW"/>
</dbReference>
<accession>A0A0A6P8I3</accession>
<evidence type="ECO:0000256" key="2">
    <source>
        <dbReference type="ARBA" id="ARBA00022737"/>
    </source>
</evidence>
<sequence>MEIRGPKSFLQYIDIGRECVIERDCFFWIAAEEAGSNPQLSIGKGVYIGRNCYLGAFQPVSIGRDTLIGAYSYIISANHKFDDPNKLVKEQGYVGAPIIIGSDVWIGCHVVILPGVTIGDGAIIAAGAVVTKSVPSYEIWGGVPAKRLGARSE</sequence>
<organism evidence="4 5">
    <name type="scientific">Candidatus Thiomargarita nelsonii</name>
    <dbReference type="NCBI Taxonomy" id="1003181"/>
    <lineage>
        <taxon>Bacteria</taxon>
        <taxon>Pseudomonadati</taxon>
        <taxon>Pseudomonadota</taxon>
        <taxon>Gammaproteobacteria</taxon>
        <taxon>Thiotrichales</taxon>
        <taxon>Thiotrichaceae</taxon>
        <taxon>Thiomargarita</taxon>
    </lineage>
</organism>
<dbReference type="InterPro" id="IPR011004">
    <property type="entry name" value="Trimer_LpxA-like_sf"/>
</dbReference>
<evidence type="ECO:0008006" key="6">
    <source>
        <dbReference type="Google" id="ProtNLM"/>
    </source>
</evidence>
<keyword evidence="5" id="KW-1185">Reference proteome</keyword>
<name>A0A0A6P8I3_9GAMM</name>
<dbReference type="Pfam" id="PF00132">
    <property type="entry name" value="Hexapep"/>
    <property type="match status" value="1"/>
</dbReference>
<dbReference type="PROSITE" id="PS00101">
    <property type="entry name" value="HEXAPEP_TRANSFERASES"/>
    <property type="match status" value="1"/>
</dbReference>
<dbReference type="InterPro" id="IPR018357">
    <property type="entry name" value="Hexapep_transf_CS"/>
</dbReference>
<protein>
    <recommendedName>
        <fullName evidence="6">Acyltransferase</fullName>
    </recommendedName>
</protein>
<keyword evidence="2" id="KW-0677">Repeat</keyword>
<dbReference type="InterPro" id="IPR001451">
    <property type="entry name" value="Hexapep"/>
</dbReference>
<evidence type="ECO:0000313" key="4">
    <source>
        <dbReference type="EMBL" id="KHD07110.1"/>
    </source>
</evidence>
<evidence type="ECO:0000313" key="5">
    <source>
        <dbReference type="Proteomes" id="UP000030428"/>
    </source>
</evidence>
<gene>
    <name evidence="4" type="ORF">PN36_02550</name>
</gene>